<dbReference type="GO" id="GO:0016740">
    <property type="term" value="F:transferase activity"/>
    <property type="evidence" value="ECO:0007669"/>
    <property type="project" value="UniProtKB-KW"/>
</dbReference>
<keyword evidence="2" id="KW-0808">Transferase</keyword>
<evidence type="ECO:0000259" key="1">
    <source>
        <dbReference type="Pfam" id="PF04230"/>
    </source>
</evidence>
<proteinExistence type="predicted"/>
<dbReference type="Pfam" id="PF04230">
    <property type="entry name" value="PS_pyruv_trans"/>
    <property type="match status" value="1"/>
</dbReference>
<evidence type="ECO:0000313" key="3">
    <source>
        <dbReference type="Proteomes" id="UP000224915"/>
    </source>
</evidence>
<comment type="caution">
    <text evidence="2">The sequence shown here is derived from an EMBL/GenBank/DDBJ whole genome shotgun (WGS) entry which is preliminary data.</text>
</comment>
<dbReference type="EMBL" id="PDJD01000001">
    <property type="protein sequence ID" value="PFG19091.1"/>
    <property type="molecule type" value="Genomic_DNA"/>
</dbReference>
<dbReference type="AlphaFoldDB" id="A0A2A9CY68"/>
<dbReference type="RefSeq" id="WP_211283052.1">
    <property type="nucleotide sequence ID" value="NZ_PDJD01000001.1"/>
</dbReference>
<sequence length="349" mass="38348">MRVLLIHGYSADNAGDGLLVSAALELVREAFGDPQVELLCQYPDSFRELGLALYPSRPDSALKAALRGDFPKFDAFDLIVAVGGGYLRFGHPVEALKTTAVHGYQLVLASMTKTPVIYLPQSIGPLRFGSQGMVRHFAARVQRIHLRDDRSMHEVRLPNTVRTPDMALLARSYRDRSGAVPSATPIVSVRNVAGSVPTDVLELTHTLETFDGYVQSAVGSNQDQAAVESISPRRIVTRRELLEGDERRVVVAVRLHAALMALNAGHLVVHLAYERKGFGAFQDLGLPEYVHNVNDFDPARVHAQVASLLNSLEVREAYDATLREARSRLESRRAALIRDVQSIASLEAL</sequence>
<keyword evidence="3" id="KW-1185">Reference proteome</keyword>
<dbReference type="Proteomes" id="UP000224915">
    <property type="component" value="Unassembled WGS sequence"/>
</dbReference>
<evidence type="ECO:0000313" key="2">
    <source>
        <dbReference type="EMBL" id="PFG19091.1"/>
    </source>
</evidence>
<dbReference type="PANTHER" id="PTHR36836">
    <property type="entry name" value="COLANIC ACID BIOSYNTHESIS PROTEIN WCAK"/>
    <property type="match status" value="1"/>
</dbReference>
<dbReference type="InterPro" id="IPR007345">
    <property type="entry name" value="Polysacch_pyruvyl_Trfase"/>
</dbReference>
<organism evidence="2 3">
    <name type="scientific">Serinibacter salmoneus</name>
    <dbReference type="NCBI Taxonomy" id="556530"/>
    <lineage>
        <taxon>Bacteria</taxon>
        <taxon>Bacillati</taxon>
        <taxon>Actinomycetota</taxon>
        <taxon>Actinomycetes</taxon>
        <taxon>Micrococcales</taxon>
        <taxon>Beutenbergiaceae</taxon>
        <taxon>Serinibacter</taxon>
    </lineage>
</organism>
<gene>
    <name evidence="2" type="ORF">ATL40_0645</name>
</gene>
<accession>A0A2A9CY68</accession>
<dbReference type="PANTHER" id="PTHR36836:SF1">
    <property type="entry name" value="COLANIC ACID BIOSYNTHESIS PROTEIN WCAK"/>
    <property type="match status" value="1"/>
</dbReference>
<name>A0A2A9CY68_9MICO</name>
<feature type="domain" description="Polysaccharide pyruvyl transferase" evidence="1">
    <location>
        <begin position="13"/>
        <end position="173"/>
    </location>
</feature>
<reference evidence="2 3" key="1">
    <citation type="submission" date="2017-10" db="EMBL/GenBank/DDBJ databases">
        <title>Sequencing the genomes of 1000 actinobacteria strains.</title>
        <authorList>
            <person name="Klenk H.-P."/>
        </authorList>
    </citation>
    <scope>NUCLEOTIDE SEQUENCE [LARGE SCALE GENOMIC DNA]</scope>
    <source>
        <strain evidence="2 3">DSM 21801</strain>
    </source>
</reference>
<protein>
    <submittedName>
        <fullName evidence="2">Polysaccharide pyruvyl transferase WcaK-like protein</fullName>
    </submittedName>
</protein>